<dbReference type="InterPro" id="IPR029068">
    <property type="entry name" value="Glyas_Bleomycin-R_OHBP_Dase"/>
</dbReference>
<organism evidence="1">
    <name type="scientific">marine metagenome</name>
    <dbReference type="NCBI Taxonomy" id="408172"/>
    <lineage>
        <taxon>unclassified sequences</taxon>
        <taxon>metagenomes</taxon>
        <taxon>ecological metagenomes</taxon>
    </lineage>
</organism>
<dbReference type="SUPFAM" id="SSF54593">
    <property type="entry name" value="Glyoxalase/Bleomycin resistance protein/Dihydroxybiphenyl dioxygenase"/>
    <property type="match status" value="1"/>
</dbReference>
<dbReference type="EMBL" id="UINC01166563">
    <property type="protein sequence ID" value="SVD68589.1"/>
    <property type="molecule type" value="Genomic_DNA"/>
</dbReference>
<feature type="non-terminal residue" evidence="1">
    <location>
        <position position="1"/>
    </location>
</feature>
<proteinExistence type="predicted"/>
<protein>
    <submittedName>
        <fullName evidence="1">Uncharacterized protein</fullName>
    </submittedName>
</protein>
<accession>A0A382XCL0</accession>
<reference evidence="1" key="1">
    <citation type="submission" date="2018-05" db="EMBL/GenBank/DDBJ databases">
        <authorList>
            <person name="Lanie J.A."/>
            <person name="Ng W.-L."/>
            <person name="Kazmierczak K.M."/>
            <person name="Andrzejewski T.M."/>
            <person name="Davidsen T.M."/>
            <person name="Wayne K.J."/>
            <person name="Tettelin H."/>
            <person name="Glass J.I."/>
            <person name="Rusch D."/>
            <person name="Podicherti R."/>
            <person name="Tsui H.-C.T."/>
            <person name="Winkler M.E."/>
        </authorList>
    </citation>
    <scope>NUCLEOTIDE SEQUENCE</scope>
</reference>
<name>A0A382XCL0_9ZZZZ</name>
<dbReference type="AlphaFoldDB" id="A0A382XCL0"/>
<evidence type="ECO:0000313" key="1">
    <source>
        <dbReference type="EMBL" id="SVD68589.1"/>
    </source>
</evidence>
<sequence length="197" mass="21105">LADSPFKVIGPPKDLWNAPNAPRAFQARGPGNEVLYLTSNPRMERAFGLKANYGIERVFIMVVGGPSMDALRGFYASTLGAPSEPATPFQISVISHANGLDPDSTFPLAVAAIAPGYLIELDEYPPTIGARSSNMGHLPSGIATVAFTAESLDPEKLEWRSAPRRIKEFPYDGRNVGVTVGPAGEWIELIETPAPSK</sequence>
<gene>
    <name evidence="1" type="ORF">METZ01_LOCUS421443</name>
</gene>